<reference evidence="5 6" key="1">
    <citation type="journal article" date="2015" name="Genome Announc.">
        <title>Virulence Factor Genes Detected in the Complete Genome Sequence of Corynebacterium uterequi DSM 45634, Isolated from the Uterus of a Maiden Mare.</title>
        <authorList>
            <person name="Ruckert C."/>
            <person name="Kriete M."/>
            <person name="Jaenicke S."/>
            <person name="Winkler A."/>
            <person name="Tauch A."/>
        </authorList>
    </citation>
    <scope>NUCLEOTIDE SEQUENCE [LARGE SCALE GENOMIC DNA]</scope>
    <source>
        <strain evidence="5 6">DSM 45634</strain>
    </source>
</reference>
<dbReference type="GO" id="GO:0006412">
    <property type="term" value="P:translation"/>
    <property type="evidence" value="ECO:0007669"/>
    <property type="project" value="TreeGrafter"/>
</dbReference>
<dbReference type="GO" id="GO:0005829">
    <property type="term" value="C:cytosol"/>
    <property type="evidence" value="ECO:0007669"/>
    <property type="project" value="TreeGrafter"/>
</dbReference>
<dbReference type="OrthoDB" id="9805006at2"/>
<evidence type="ECO:0000256" key="1">
    <source>
        <dbReference type="ARBA" id="ARBA00022490"/>
    </source>
</evidence>
<evidence type="ECO:0000313" key="6">
    <source>
        <dbReference type="Proteomes" id="UP000035548"/>
    </source>
</evidence>
<dbReference type="PANTHER" id="PTHR33867:SF1">
    <property type="entry name" value="RIBOSOME MATURATION FACTOR RIMP"/>
    <property type="match status" value="1"/>
</dbReference>
<evidence type="ECO:0000259" key="4">
    <source>
        <dbReference type="Pfam" id="PF02576"/>
    </source>
</evidence>
<dbReference type="PATRIC" id="fig|1072256.5.peg.1326"/>
<gene>
    <name evidence="3" type="primary">rimP</name>
    <name evidence="5" type="ORF">CUTER_06710</name>
</gene>
<dbReference type="PANTHER" id="PTHR33867">
    <property type="entry name" value="RIBOSOME MATURATION FACTOR RIMP"/>
    <property type="match status" value="1"/>
</dbReference>
<keyword evidence="6" id="KW-1185">Reference proteome</keyword>
<dbReference type="Pfam" id="PF02576">
    <property type="entry name" value="RimP_N"/>
    <property type="match status" value="1"/>
</dbReference>
<comment type="subcellular location">
    <subcellularLocation>
        <location evidence="3">Cytoplasm</location>
    </subcellularLocation>
</comment>
<dbReference type="GO" id="GO:0000028">
    <property type="term" value="P:ribosomal small subunit assembly"/>
    <property type="evidence" value="ECO:0007669"/>
    <property type="project" value="TreeGrafter"/>
</dbReference>
<evidence type="ECO:0000313" key="5">
    <source>
        <dbReference type="EMBL" id="AKK11331.1"/>
    </source>
</evidence>
<dbReference type="STRING" id="1072256.CUTER_06710"/>
<dbReference type="AlphaFoldDB" id="A0A0G3HD72"/>
<keyword evidence="2 3" id="KW-0690">Ribosome biogenesis</keyword>
<sequence>MAFPTPEDIARFLSPITDRWGLDIELIKAHPAGKKSTVQVRVDADDAPTLDDLERVSAEISDALDAAEENGELNFGAGYTLEVSTPGTDLPLTLPRHFRRNRHRLVTVNGQVARLGAMSEDNEHIILVTKAKKKLSVATHPVSSDATIMVEIEFSAPAADELELTEMTFDDAQQWQEDHK</sequence>
<dbReference type="InterPro" id="IPR028989">
    <property type="entry name" value="RimP_N"/>
</dbReference>
<dbReference type="KEGG" id="cut:CUTER_06710"/>
<dbReference type="InterPro" id="IPR035956">
    <property type="entry name" value="RimP_N_sf"/>
</dbReference>
<dbReference type="Proteomes" id="UP000035548">
    <property type="component" value="Chromosome"/>
</dbReference>
<accession>A0A0G3HD72</accession>
<proteinExistence type="inferred from homology"/>
<dbReference type="InterPro" id="IPR003728">
    <property type="entry name" value="Ribosome_maturation_RimP"/>
</dbReference>
<evidence type="ECO:0000256" key="2">
    <source>
        <dbReference type="ARBA" id="ARBA00022517"/>
    </source>
</evidence>
<dbReference type="Gene3D" id="3.30.300.70">
    <property type="entry name" value="RimP-like superfamily, N-terminal"/>
    <property type="match status" value="1"/>
</dbReference>
<keyword evidence="1 3" id="KW-0963">Cytoplasm</keyword>
<comment type="function">
    <text evidence="3">Required for maturation of 30S ribosomal subunits.</text>
</comment>
<protein>
    <recommendedName>
        <fullName evidence="3">Ribosome maturation factor RimP</fullName>
    </recommendedName>
</protein>
<dbReference type="SUPFAM" id="SSF75420">
    <property type="entry name" value="YhbC-like, N-terminal domain"/>
    <property type="match status" value="1"/>
</dbReference>
<organism evidence="5 6">
    <name type="scientific">Corynebacterium uterequi</name>
    <dbReference type="NCBI Taxonomy" id="1072256"/>
    <lineage>
        <taxon>Bacteria</taxon>
        <taxon>Bacillati</taxon>
        <taxon>Actinomycetota</taxon>
        <taxon>Actinomycetes</taxon>
        <taxon>Mycobacteriales</taxon>
        <taxon>Corynebacteriaceae</taxon>
        <taxon>Corynebacterium</taxon>
    </lineage>
</organism>
<dbReference type="EMBL" id="CP011546">
    <property type="protein sequence ID" value="AKK11331.1"/>
    <property type="molecule type" value="Genomic_DNA"/>
</dbReference>
<evidence type="ECO:0000256" key="3">
    <source>
        <dbReference type="HAMAP-Rule" id="MF_01077"/>
    </source>
</evidence>
<name>A0A0G3HD72_9CORY</name>
<dbReference type="RefSeq" id="WP_047259767.1">
    <property type="nucleotide sequence ID" value="NZ_CP011546.1"/>
</dbReference>
<comment type="similarity">
    <text evidence="3">Belongs to the RimP family.</text>
</comment>
<reference evidence="6" key="2">
    <citation type="submission" date="2015-05" db="EMBL/GenBank/DDBJ databases">
        <title>Complete genome sequence of Corynebacterium uterequi DSM 45634, isolated from the uterus of a maiden mare.</title>
        <authorList>
            <person name="Ruckert C."/>
            <person name="Albersmeier A."/>
            <person name="Winkler A."/>
            <person name="Tauch A."/>
        </authorList>
    </citation>
    <scope>NUCLEOTIDE SEQUENCE [LARGE SCALE GENOMIC DNA]</scope>
    <source>
        <strain evidence="6">DSM 45634</strain>
    </source>
</reference>
<dbReference type="HAMAP" id="MF_01077">
    <property type="entry name" value="RimP"/>
    <property type="match status" value="1"/>
</dbReference>
<feature type="domain" description="Ribosome maturation factor RimP N-terminal" evidence="4">
    <location>
        <begin position="13"/>
        <end position="89"/>
    </location>
</feature>
<dbReference type="NCBIfam" id="NF000930">
    <property type="entry name" value="PRK00092.2-2"/>
    <property type="match status" value="1"/>
</dbReference>